<dbReference type="EMBL" id="JAIWYP010000008">
    <property type="protein sequence ID" value="KAH3787514.1"/>
    <property type="molecule type" value="Genomic_DNA"/>
</dbReference>
<name>A0A9D4EXK6_DREPO</name>
<organism evidence="1 2">
    <name type="scientific">Dreissena polymorpha</name>
    <name type="common">Zebra mussel</name>
    <name type="synonym">Mytilus polymorpha</name>
    <dbReference type="NCBI Taxonomy" id="45954"/>
    <lineage>
        <taxon>Eukaryota</taxon>
        <taxon>Metazoa</taxon>
        <taxon>Spiralia</taxon>
        <taxon>Lophotrochozoa</taxon>
        <taxon>Mollusca</taxon>
        <taxon>Bivalvia</taxon>
        <taxon>Autobranchia</taxon>
        <taxon>Heteroconchia</taxon>
        <taxon>Euheterodonta</taxon>
        <taxon>Imparidentia</taxon>
        <taxon>Neoheterodontei</taxon>
        <taxon>Myida</taxon>
        <taxon>Dreissenoidea</taxon>
        <taxon>Dreissenidae</taxon>
        <taxon>Dreissena</taxon>
    </lineage>
</organism>
<proteinExistence type="predicted"/>
<dbReference type="Proteomes" id="UP000828390">
    <property type="component" value="Unassembled WGS sequence"/>
</dbReference>
<gene>
    <name evidence="1" type="ORF">DPMN_165638</name>
</gene>
<reference evidence="1" key="2">
    <citation type="submission" date="2020-11" db="EMBL/GenBank/DDBJ databases">
        <authorList>
            <person name="McCartney M.A."/>
            <person name="Auch B."/>
            <person name="Kono T."/>
            <person name="Mallez S."/>
            <person name="Becker A."/>
            <person name="Gohl D.M."/>
            <person name="Silverstein K.A.T."/>
            <person name="Koren S."/>
            <person name="Bechman K.B."/>
            <person name="Herman A."/>
            <person name="Abrahante J.E."/>
            <person name="Garbe J."/>
        </authorList>
    </citation>
    <scope>NUCLEOTIDE SEQUENCE</scope>
    <source>
        <strain evidence="1">Duluth1</strain>
        <tissue evidence="1">Whole animal</tissue>
    </source>
</reference>
<comment type="caution">
    <text evidence="1">The sequence shown here is derived from an EMBL/GenBank/DDBJ whole genome shotgun (WGS) entry which is preliminary data.</text>
</comment>
<protein>
    <submittedName>
        <fullName evidence="1">Uncharacterized protein</fullName>
    </submittedName>
</protein>
<keyword evidence="2" id="KW-1185">Reference proteome</keyword>
<evidence type="ECO:0000313" key="2">
    <source>
        <dbReference type="Proteomes" id="UP000828390"/>
    </source>
</evidence>
<reference evidence="1" key="1">
    <citation type="journal article" date="2019" name="bioRxiv">
        <title>The Genome of the Zebra Mussel, Dreissena polymorpha: A Resource for Invasive Species Research.</title>
        <authorList>
            <person name="McCartney M.A."/>
            <person name="Auch B."/>
            <person name="Kono T."/>
            <person name="Mallez S."/>
            <person name="Zhang Y."/>
            <person name="Obille A."/>
            <person name="Becker A."/>
            <person name="Abrahante J.E."/>
            <person name="Garbe J."/>
            <person name="Badalamenti J.P."/>
            <person name="Herman A."/>
            <person name="Mangelson H."/>
            <person name="Liachko I."/>
            <person name="Sullivan S."/>
            <person name="Sone E.D."/>
            <person name="Koren S."/>
            <person name="Silverstein K.A.T."/>
            <person name="Beckman K.B."/>
            <person name="Gohl D.M."/>
        </authorList>
    </citation>
    <scope>NUCLEOTIDE SEQUENCE</scope>
    <source>
        <strain evidence="1">Duluth1</strain>
        <tissue evidence="1">Whole animal</tissue>
    </source>
</reference>
<dbReference type="AlphaFoldDB" id="A0A9D4EXK6"/>
<sequence length="133" mass="14885">MKDAPAVALNCGQISGIAYDINNGRETSDNKLKNYRIPVATVAMEMELLGQFDPLLADPGSQLYQEKRAAVELQYDRALRSRHAYFEHAQNKRSGIVANTNRCKVVERAAEASWRDLHDRIKSAVKALRSVVV</sequence>
<evidence type="ECO:0000313" key="1">
    <source>
        <dbReference type="EMBL" id="KAH3787514.1"/>
    </source>
</evidence>
<accession>A0A9D4EXK6</accession>